<comment type="caution">
    <text evidence="2">The sequence shown here is derived from an EMBL/GenBank/DDBJ whole genome shotgun (WGS) entry which is preliminary data.</text>
</comment>
<evidence type="ECO:0000313" key="2">
    <source>
        <dbReference type="EMBL" id="RIJ33327.1"/>
    </source>
</evidence>
<accession>A0A399RTW0</accession>
<protein>
    <submittedName>
        <fullName evidence="2">Uncharacterized protein</fullName>
    </submittedName>
</protein>
<gene>
    <name evidence="2" type="ORF">DZF93_09645</name>
</gene>
<reference evidence="2 3" key="1">
    <citation type="submission" date="2018-08" db="EMBL/GenBank/DDBJ databases">
        <title>Genome Sequence of Clavibacter michiganensis Subspecies type strains, and the Atypical Peach-Colored Strains Isolated from Tomato.</title>
        <authorList>
            <person name="Osdaghi E."/>
            <person name="Portier P."/>
            <person name="Briand M."/>
            <person name="Jacques M.-A."/>
        </authorList>
    </citation>
    <scope>NUCLEOTIDE SEQUENCE [LARGE SCALE GENOMIC DNA]</scope>
    <source>
        <strain evidence="2 3">CFBP 6488</strain>
    </source>
</reference>
<sequence>MSINRAAYEAIGKPEGVELLWDPERKLIGFRPAPLTNQNAYPVRTQVTNPEKADKGPWLIAGTRFTQYIGMDTTDAYRWTPTVEDGMLMIDTSQPGAKAVSNRNKAAEDAKARESASEDASAT</sequence>
<dbReference type="EMBL" id="QWEA01000356">
    <property type="protein sequence ID" value="RIJ33327.1"/>
    <property type="molecule type" value="Genomic_DNA"/>
</dbReference>
<organism evidence="2 3">
    <name type="scientific">Clavibacter michiganensis subsp. insidiosus</name>
    <dbReference type="NCBI Taxonomy" id="33014"/>
    <lineage>
        <taxon>Bacteria</taxon>
        <taxon>Bacillati</taxon>
        <taxon>Actinomycetota</taxon>
        <taxon>Actinomycetes</taxon>
        <taxon>Micrococcales</taxon>
        <taxon>Microbacteriaceae</taxon>
        <taxon>Clavibacter</taxon>
    </lineage>
</organism>
<evidence type="ECO:0000313" key="3">
    <source>
        <dbReference type="Proteomes" id="UP000266634"/>
    </source>
</evidence>
<evidence type="ECO:0000256" key="1">
    <source>
        <dbReference type="SAM" id="MobiDB-lite"/>
    </source>
</evidence>
<proteinExistence type="predicted"/>
<dbReference type="Proteomes" id="UP000266634">
    <property type="component" value="Unassembled WGS sequence"/>
</dbReference>
<dbReference type="AlphaFoldDB" id="A0A399RTW0"/>
<feature type="compositionally biased region" description="Basic and acidic residues" evidence="1">
    <location>
        <begin position="105"/>
        <end position="116"/>
    </location>
</feature>
<feature type="region of interest" description="Disordered" evidence="1">
    <location>
        <begin position="94"/>
        <end position="123"/>
    </location>
</feature>
<name>A0A399RTW0_9MICO</name>